<dbReference type="AlphaFoldDB" id="A0A485AAD0"/>
<protein>
    <submittedName>
        <fullName evidence="1">Uncharacterized protein</fullName>
    </submittedName>
</protein>
<name>A0A485AAD0_RAOPL</name>
<evidence type="ECO:0000313" key="2">
    <source>
        <dbReference type="Proteomes" id="UP000345637"/>
    </source>
</evidence>
<gene>
    <name evidence="1" type="ORF">NCTC12998_00438</name>
</gene>
<reference evidence="1 2" key="1">
    <citation type="submission" date="2019-03" db="EMBL/GenBank/DDBJ databases">
        <authorList>
            <consortium name="Pathogen Informatics"/>
        </authorList>
    </citation>
    <scope>NUCLEOTIDE SEQUENCE [LARGE SCALE GENOMIC DNA]</scope>
    <source>
        <strain evidence="1 2">NCTC12998</strain>
    </source>
</reference>
<dbReference type="Proteomes" id="UP000345637">
    <property type="component" value="Unassembled WGS sequence"/>
</dbReference>
<dbReference type="EMBL" id="CAADJE010000002">
    <property type="protein sequence ID" value="VFS56578.1"/>
    <property type="molecule type" value="Genomic_DNA"/>
</dbReference>
<accession>A0A485AAD0</accession>
<proteinExistence type="predicted"/>
<sequence>MTRFTVKIEKNQDDKIILTGLKRRFVGRVTLR</sequence>
<evidence type="ECO:0000313" key="1">
    <source>
        <dbReference type="EMBL" id="VFS56578.1"/>
    </source>
</evidence>
<organism evidence="1 2">
    <name type="scientific">Raoultella planticola</name>
    <name type="common">Klebsiella planticola</name>
    <dbReference type="NCBI Taxonomy" id="575"/>
    <lineage>
        <taxon>Bacteria</taxon>
        <taxon>Pseudomonadati</taxon>
        <taxon>Pseudomonadota</taxon>
        <taxon>Gammaproteobacteria</taxon>
        <taxon>Enterobacterales</taxon>
        <taxon>Enterobacteriaceae</taxon>
        <taxon>Klebsiella/Raoultella group</taxon>
        <taxon>Raoultella</taxon>
    </lineage>
</organism>